<keyword evidence="3 6" id="KW-0238">DNA-binding</keyword>
<protein>
    <submittedName>
        <fullName evidence="6">LacI family DNA-binding transcriptional regulator</fullName>
    </submittedName>
</protein>
<dbReference type="InterPro" id="IPR046335">
    <property type="entry name" value="LacI/GalR-like_sensor"/>
</dbReference>
<feature type="domain" description="HTH lacI-type" evidence="5">
    <location>
        <begin position="48"/>
        <end position="104"/>
    </location>
</feature>
<accession>A0A7K1LEN5</accession>
<dbReference type="AlphaFoldDB" id="A0A7K1LEN5"/>
<dbReference type="CDD" id="cd06288">
    <property type="entry name" value="PBP1_sucrose_transcription_regulator"/>
    <property type="match status" value="1"/>
</dbReference>
<evidence type="ECO:0000313" key="7">
    <source>
        <dbReference type="Proteomes" id="UP000462152"/>
    </source>
</evidence>
<comment type="caution">
    <text evidence="6">The sequence shown here is derived from an EMBL/GenBank/DDBJ whole genome shotgun (WGS) entry which is preliminary data.</text>
</comment>
<dbReference type="SMART" id="SM00354">
    <property type="entry name" value="HTH_LACI"/>
    <property type="match status" value="1"/>
</dbReference>
<evidence type="ECO:0000259" key="5">
    <source>
        <dbReference type="PROSITE" id="PS50932"/>
    </source>
</evidence>
<evidence type="ECO:0000256" key="4">
    <source>
        <dbReference type="ARBA" id="ARBA00023163"/>
    </source>
</evidence>
<dbReference type="InterPro" id="IPR010982">
    <property type="entry name" value="Lambda_DNA-bd_dom_sf"/>
</dbReference>
<dbReference type="PANTHER" id="PTHR30146:SF148">
    <property type="entry name" value="HTH-TYPE TRANSCRIPTIONAL REPRESSOR PURR-RELATED"/>
    <property type="match status" value="1"/>
</dbReference>
<dbReference type="InterPro" id="IPR000843">
    <property type="entry name" value="HTH_LacI"/>
</dbReference>
<name>A0A7K1LEN5_9MICC</name>
<gene>
    <name evidence="6" type="ORF">GMA10_00045</name>
</gene>
<dbReference type="GO" id="GO:0003700">
    <property type="term" value="F:DNA-binding transcription factor activity"/>
    <property type="evidence" value="ECO:0007669"/>
    <property type="project" value="TreeGrafter"/>
</dbReference>
<dbReference type="Pfam" id="PF13377">
    <property type="entry name" value="Peripla_BP_3"/>
    <property type="match status" value="1"/>
</dbReference>
<sequence length="379" mass="40679">MSVVMLNRFSRTVSPISRVVHVSRRMGYGRARTGESRWLTRRSMSKRPTQADVARSAGVSATTVSLVLNGRTGTRISDDAARRVRVAAETLGYSPDPTALSLRTGRTKTLGFVSDGVTVTRYASAMIRGVLDAAESKGQSVMMAEVDDHPDRWERAIVDLSDRKVDAIVVGLMVARTIELPPMPSGVSTVIVNGLSGGLPSVLPDEFAAGRAAAEYVIRAGHRRIAFIGRSERMLDPVVSATVGRRYQGIDRAMADAGLHFTTTCDLPEWEPGPAREAAMSVLGSPSRPTAILAANDRVAFGVYQAAADLGLTIAQDVSVMSFDDEALADYLRPGLTTMRLPYRDMGMAGVREALNPGNDLLELPMPLVERGSVAPPRG</sequence>
<dbReference type="EMBL" id="WOGT01000001">
    <property type="protein sequence ID" value="MUN53636.1"/>
    <property type="molecule type" value="Genomic_DNA"/>
</dbReference>
<dbReference type="Proteomes" id="UP000462152">
    <property type="component" value="Unassembled WGS sequence"/>
</dbReference>
<keyword evidence="1" id="KW-0678">Repressor</keyword>
<dbReference type="Gene3D" id="1.10.260.40">
    <property type="entry name" value="lambda repressor-like DNA-binding domains"/>
    <property type="match status" value="1"/>
</dbReference>
<reference evidence="6 7" key="1">
    <citation type="submission" date="2019-12" db="EMBL/GenBank/DDBJ databases">
        <authorList>
            <person name="Li J."/>
            <person name="Shi Y."/>
            <person name="Xu G."/>
            <person name="Xiao D."/>
            <person name="Ran X."/>
        </authorList>
    </citation>
    <scope>NUCLEOTIDE SEQUENCE [LARGE SCALE GENOMIC DNA]</scope>
    <source>
        <strain evidence="6 7">JCM 15915</strain>
    </source>
</reference>
<dbReference type="SUPFAM" id="SSF47413">
    <property type="entry name" value="lambda repressor-like DNA-binding domains"/>
    <property type="match status" value="1"/>
</dbReference>
<proteinExistence type="predicted"/>
<keyword evidence="4" id="KW-0804">Transcription</keyword>
<evidence type="ECO:0000313" key="6">
    <source>
        <dbReference type="EMBL" id="MUN53636.1"/>
    </source>
</evidence>
<evidence type="ECO:0000256" key="2">
    <source>
        <dbReference type="ARBA" id="ARBA00023015"/>
    </source>
</evidence>
<keyword evidence="2" id="KW-0805">Transcription regulation</keyword>
<dbReference type="PROSITE" id="PS50932">
    <property type="entry name" value="HTH_LACI_2"/>
    <property type="match status" value="1"/>
</dbReference>
<dbReference type="CDD" id="cd01392">
    <property type="entry name" value="HTH_LacI"/>
    <property type="match status" value="1"/>
</dbReference>
<dbReference type="Gene3D" id="3.40.50.2300">
    <property type="match status" value="2"/>
</dbReference>
<dbReference type="Pfam" id="PF00356">
    <property type="entry name" value="LacI"/>
    <property type="match status" value="1"/>
</dbReference>
<dbReference type="GO" id="GO:0000976">
    <property type="term" value="F:transcription cis-regulatory region binding"/>
    <property type="evidence" value="ECO:0007669"/>
    <property type="project" value="TreeGrafter"/>
</dbReference>
<evidence type="ECO:0000256" key="1">
    <source>
        <dbReference type="ARBA" id="ARBA00022491"/>
    </source>
</evidence>
<dbReference type="SUPFAM" id="SSF53822">
    <property type="entry name" value="Periplasmic binding protein-like I"/>
    <property type="match status" value="1"/>
</dbReference>
<evidence type="ECO:0000256" key="3">
    <source>
        <dbReference type="ARBA" id="ARBA00023125"/>
    </source>
</evidence>
<dbReference type="InterPro" id="IPR028082">
    <property type="entry name" value="Peripla_BP_I"/>
</dbReference>
<dbReference type="PANTHER" id="PTHR30146">
    <property type="entry name" value="LACI-RELATED TRANSCRIPTIONAL REPRESSOR"/>
    <property type="match status" value="1"/>
</dbReference>
<keyword evidence="7" id="KW-1185">Reference proteome</keyword>
<organism evidence="6 7">
    <name type="scientific">Rothia koreensis</name>
    <dbReference type="NCBI Taxonomy" id="592378"/>
    <lineage>
        <taxon>Bacteria</taxon>
        <taxon>Bacillati</taxon>
        <taxon>Actinomycetota</taxon>
        <taxon>Actinomycetes</taxon>
        <taxon>Micrococcales</taxon>
        <taxon>Micrococcaceae</taxon>
        <taxon>Rothia</taxon>
    </lineage>
</organism>